<dbReference type="UniPathway" id="UPA00241">
    <property type="reaction ID" value="UER00356"/>
</dbReference>
<feature type="binding site" evidence="3">
    <location>
        <begin position="13"/>
        <end position="18"/>
    </location>
    <ligand>
        <name>ATP</name>
        <dbReference type="ChEBI" id="CHEBI:30616"/>
    </ligand>
</feature>
<dbReference type="GO" id="GO:0004140">
    <property type="term" value="F:dephospho-CoA kinase activity"/>
    <property type="evidence" value="ECO:0007669"/>
    <property type="project" value="UniProtKB-UniRule"/>
</dbReference>
<dbReference type="Gene3D" id="3.40.50.300">
    <property type="entry name" value="P-loop containing nucleotide triphosphate hydrolases"/>
    <property type="match status" value="1"/>
</dbReference>
<dbReference type="RefSeq" id="WP_156329191.1">
    <property type="nucleotide sequence ID" value="NZ_CACRSW010000027.1"/>
</dbReference>
<comment type="catalytic activity">
    <reaction evidence="3">
        <text>3'-dephospho-CoA + ATP = ADP + CoA + H(+)</text>
        <dbReference type="Rhea" id="RHEA:18245"/>
        <dbReference type="ChEBI" id="CHEBI:15378"/>
        <dbReference type="ChEBI" id="CHEBI:30616"/>
        <dbReference type="ChEBI" id="CHEBI:57287"/>
        <dbReference type="ChEBI" id="CHEBI:57328"/>
        <dbReference type="ChEBI" id="CHEBI:456216"/>
        <dbReference type="EC" id="2.7.1.24"/>
    </reaction>
</comment>
<name>A0A6N2TN98_9FIRM</name>
<dbReference type="EC" id="2.7.1.24" evidence="3 4"/>
<dbReference type="PROSITE" id="PS51219">
    <property type="entry name" value="DPCK"/>
    <property type="match status" value="1"/>
</dbReference>
<evidence type="ECO:0000313" key="5">
    <source>
        <dbReference type="EMBL" id="VYT06133.1"/>
    </source>
</evidence>
<dbReference type="GO" id="GO:0005524">
    <property type="term" value="F:ATP binding"/>
    <property type="evidence" value="ECO:0007669"/>
    <property type="project" value="UniProtKB-UniRule"/>
</dbReference>
<dbReference type="SUPFAM" id="SSF52540">
    <property type="entry name" value="P-loop containing nucleoside triphosphate hydrolases"/>
    <property type="match status" value="1"/>
</dbReference>
<dbReference type="GO" id="GO:0005737">
    <property type="term" value="C:cytoplasm"/>
    <property type="evidence" value="ECO:0007669"/>
    <property type="project" value="UniProtKB-SubCell"/>
</dbReference>
<evidence type="ECO:0000256" key="3">
    <source>
        <dbReference type="HAMAP-Rule" id="MF_00376"/>
    </source>
</evidence>
<evidence type="ECO:0000256" key="2">
    <source>
        <dbReference type="ARBA" id="ARBA00022840"/>
    </source>
</evidence>
<keyword evidence="3" id="KW-0963">Cytoplasm</keyword>
<dbReference type="HAMAP" id="MF_00376">
    <property type="entry name" value="Dephospho_CoA_kinase"/>
    <property type="match status" value="1"/>
</dbReference>
<keyword evidence="3 5" id="KW-0418">Kinase</keyword>
<gene>
    <name evidence="3 5" type="primary">coaE</name>
    <name evidence="5" type="ORF">AVLFYP127_00686</name>
</gene>
<protein>
    <recommendedName>
        <fullName evidence="3 4">Dephospho-CoA kinase</fullName>
        <ecNumber evidence="3 4">2.7.1.24</ecNumber>
    </recommendedName>
    <alternativeName>
        <fullName evidence="3">Dephosphocoenzyme A kinase</fullName>
    </alternativeName>
</protein>
<proteinExistence type="inferred from homology"/>
<comment type="pathway">
    <text evidence="3">Cofactor biosynthesis; coenzyme A biosynthesis; CoA from (R)-pantothenate: step 5/5.</text>
</comment>
<sequence length="196" mass="22866">MSQNKIVITGTIASGKSSLSEILRKKGYQVIDSDEINKKLLEKDQINYKEILSSKAFDEAFDGENLDKKILAKIIFNNSQKRELINKITHKNIIAYINNLIKESNEKNIFVEIPLYFQMKEKFPCDYVWLVTADREIQIERLMQRDKIGRDFALKKINSQDFLEMQKKSDVIFDNSTSLENLEKKVEIALKNLENI</sequence>
<keyword evidence="1 3" id="KW-0547">Nucleotide-binding</keyword>
<comment type="subcellular location">
    <subcellularLocation>
        <location evidence="3">Cytoplasm</location>
    </subcellularLocation>
</comment>
<dbReference type="InterPro" id="IPR001977">
    <property type="entry name" value="Depp_CoAkinase"/>
</dbReference>
<accession>A0A6N2TN98</accession>
<keyword evidence="3" id="KW-0173">Coenzyme A biosynthesis</keyword>
<dbReference type="NCBIfam" id="TIGR00152">
    <property type="entry name" value="dephospho-CoA kinase"/>
    <property type="match status" value="1"/>
</dbReference>
<organism evidence="5">
    <name type="scientific">Anaerococcus vaginalis</name>
    <dbReference type="NCBI Taxonomy" id="33037"/>
    <lineage>
        <taxon>Bacteria</taxon>
        <taxon>Bacillati</taxon>
        <taxon>Bacillota</taxon>
        <taxon>Tissierellia</taxon>
        <taxon>Tissierellales</taxon>
        <taxon>Peptoniphilaceae</taxon>
        <taxon>Anaerococcus</taxon>
    </lineage>
</organism>
<dbReference type="InterPro" id="IPR027417">
    <property type="entry name" value="P-loop_NTPase"/>
</dbReference>
<dbReference type="CDD" id="cd02022">
    <property type="entry name" value="DPCK"/>
    <property type="match status" value="1"/>
</dbReference>
<dbReference type="PANTHER" id="PTHR10695:SF46">
    <property type="entry name" value="BIFUNCTIONAL COENZYME A SYNTHASE-RELATED"/>
    <property type="match status" value="1"/>
</dbReference>
<reference evidence="5" key="1">
    <citation type="submission" date="2019-11" db="EMBL/GenBank/DDBJ databases">
        <authorList>
            <person name="Feng L."/>
        </authorList>
    </citation>
    <scope>NUCLEOTIDE SEQUENCE</scope>
    <source>
        <strain evidence="5">AvaginalisLFYP127</strain>
    </source>
</reference>
<evidence type="ECO:0000256" key="1">
    <source>
        <dbReference type="ARBA" id="ARBA00022741"/>
    </source>
</evidence>
<dbReference type="PANTHER" id="PTHR10695">
    <property type="entry name" value="DEPHOSPHO-COA KINASE-RELATED"/>
    <property type="match status" value="1"/>
</dbReference>
<comment type="similarity">
    <text evidence="3">Belongs to the CoaE family.</text>
</comment>
<comment type="function">
    <text evidence="3">Catalyzes the phosphorylation of the 3'-hydroxyl group of dephosphocoenzyme A to form coenzyme A.</text>
</comment>
<dbReference type="AlphaFoldDB" id="A0A6N2TN98"/>
<keyword evidence="2 3" id="KW-0067">ATP-binding</keyword>
<keyword evidence="3 5" id="KW-0808">Transferase</keyword>
<dbReference type="EMBL" id="CACRSW010000027">
    <property type="protein sequence ID" value="VYT06133.1"/>
    <property type="molecule type" value="Genomic_DNA"/>
</dbReference>
<dbReference type="Pfam" id="PF01121">
    <property type="entry name" value="CoaE"/>
    <property type="match status" value="1"/>
</dbReference>
<dbReference type="GO" id="GO:0015937">
    <property type="term" value="P:coenzyme A biosynthetic process"/>
    <property type="evidence" value="ECO:0007669"/>
    <property type="project" value="UniProtKB-UniRule"/>
</dbReference>
<evidence type="ECO:0000256" key="4">
    <source>
        <dbReference type="NCBIfam" id="TIGR00152"/>
    </source>
</evidence>